<dbReference type="HOGENOM" id="CLU_3003175_0_0_2"/>
<evidence type="ECO:0000313" key="2">
    <source>
        <dbReference type="Proteomes" id="UP000033048"/>
    </source>
</evidence>
<dbReference type="SUPFAM" id="SSF54675">
    <property type="entry name" value="Nicotinate/Quinolinate PRTase N-terminal domain-like"/>
    <property type="match status" value="1"/>
</dbReference>
<keyword evidence="2" id="KW-1185">Reference proteome</keyword>
<dbReference type="EMBL" id="CP009518">
    <property type="protein sequence ID" value="AKB84923.1"/>
    <property type="molecule type" value="Genomic_DNA"/>
</dbReference>
<reference evidence="1 2" key="1">
    <citation type="submission" date="2014-07" db="EMBL/GenBank/DDBJ databases">
        <title>Methanogenic archaea and the global carbon cycle.</title>
        <authorList>
            <person name="Henriksen J.R."/>
            <person name="Luke J."/>
            <person name="Reinhart S."/>
            <person name="Benedict M.N."/>
            <person name="Youngblut N.D."/>
            <person name="Metcalf M.E."/>
            <person name="Whitaker R.J."/>
            <person name="Metcalf W.W."/>
        </authorList>
    </citation>
    <scope>NUCLEOTIDE SEQUENCE [LARGE SCALE GENOMIC DNA]</scope>
    <source>
        <strain evidence="1 2">MM1</strain>
    </source>
</reference>
<accession>A0A0E3SRI3</accession>
<dbReference type="KEGG" id="mmet:MCMEM_0870"/>
<sequence length="56" mass="6214">MIEAFEHYLLEDCPYGDETTELLEIEGEGTIKIISRDAGIAACADDLAQFHEKKGL</sequence>
<protein>
    <submittedName>
        <fullName evidence="1">Molybdenum transport system protein ModD</fullName>
    </submittedName>
</protein>
<dbReference type="Proteomes" id="UP000033048">
    <property type="component" value="Chromosome"/>
</dbReference>
<dbReference type="RefSeq" id="WP_331454342.1">
    <property type="nucleotide sequence ID" value="NZ_CP009518.1"/>
</dbReference>
<organism evidence="1 2">
    <name type="scientific">Methanococcoides methylutens MM1</name>
    <dbReference type="NCBI Taxonomy" id="1434104"/>
    <lineage>
        <taxon>Archaea</taxon>
        <taxon>Methanobacteriati</taxon>
        <taxon>Methanobacteriota</taxon>
        <taxon>Stenosarchaea group</taxon>
        <taxon>Methanomicrobia</taxon>
        <taxon>Methanosarcinales</taxon>
        <taxon>Methanosarcinaceae</taxon>
        <taxon>Methanococcoides</taxon>
    </lineage>
</organism>
<dbReference type="STRING" id="1434104.MCMEM_0870"/>
<evidence type="ECO:0000313" key="1">
    <source>
        <dbReference type="EMBL" id="AKB84923.1"/>
    </source>
</evidence>
<dbReference type="AlphaFoldDB" id="A0A0E3SRI3"/>
<proteinExistence type="predicted"/>
<dbReference type="GeneID" id="88092230"/>
<gene>
    <name evidence="1" type="ORF">MCMEM_0870</name>
</gene>
<name>A0A0E3SRI3_METMT</name>